<keyword evidence="3" id="KW-1185">Reference proteome</keyword>
<evidence type="ECO:0000256" key="1">
    <source>
        <dbReference type="SAM" id="Phobius"/>
    </source>
</evidence>
<organism evidence="2 3">
    <name type="scientific">Rangifer tarandus platyrhynchus</name>
    <name type="common">Svalbard reindeer</name>
    <dbReference type="NCBI Taxonomy" id="3082113"/>
    <lineage>
        <taxon>Eukaryota</taxon>
        <taxon>Metazoa</taxon>
        <taxon>Chordata</taxon>
        <taxon>Craniata</taxon>
        <taxon>Vertebrata</taxon>
        <taxon>Euteleostomi</taxon>
        <taxon>Mammalia</taxon>
        <taxon>Eutheria</taxon>
        <taxon>Laurasiatheria</taxon>
        <taxon>Artiodactyla</taxon>
        <taxon>Ruminantia</taxon>
        <taxon>Pecora</taxon>
        <taxon>Cervidae</taxon>
        <taxon>Odocoileinae</taxon>
        <taxon>Rangifer</taxon>
    </lineage>
</organism>
<keyword evidence="1" id="KW-1133">Transmembrane helix</keyword>
<dbReference type="Proteomes" id="UP001176941">
    <property type="component" value="Chromosome 27"/>
</dbReference>
<name>A0ABN8Z4Y6_RANTA</name>
<reference evidence="2" key="1">
    <citation type="submission" date="2023-04" db="EMBL/GenBank/DDBJ databases">
        <authorList>
            <consortium name="ELIXIR-Norway"/>
        </authorList>
    </citation>
    <scope>NUCLEOTIDE SEQUENCE [LARGE SCALE GENOMIC DNA]</scope>
</reference>
<dbReference type="EMBL" id="OX459963">
    <property type="protein sequence ID" value="CAI9167877.1"/>
    <property type="molecule type" value="Genomic_DNA"/>
</dbReference>
<feature type="transmembrane region" description="Helical" evidence="1">
    <location>
        <begin position="79"/>
        <end position="100"/>
    </location>
</feature>
<evidence type="ECO:0000313" key="3">
    <source>
        <dbReference type="Proteomes" id="UP001176941"/>
    </source>
</evidence>
<accession>A0ABN8Z4Y6</accession>
<proteinExistence type="predicted"/>
<protein>
    <submittedName>
        <fullName evidence="2">Uncharacterized protein</fullName>
    </submittedName>
</protein>
<sequence>MQEANIFNFMAAVTVCSDFSAQENKICPYFHFSPFYLPLNDGTRCHDLRFLMWSSKLASLLSSFTLIKRLLSLSLLSAIRVVSFPCLRVLIFLLAILIPACDSSSPAFNRLFSV</sequence>
<gene>
    <name evidence="2" type="ORF">MRATA1EN1_LOCUS16839</name>
</gene>
<evidence type="ECO:0000313" key="2">
    <source>
        <dbReference type="EMBL" id="CAI9167877.1"/>
    </source>
</evidence>
<keyword evidence="1" id="KW-0472">Membrane</keyword>
<keyword evidence="1" id="KW-0812">Transmembrane</keyword>